<organism evidence="1 2">
    <name type="scientific">Psychrobacillus psychrotolerans</name>
    <dbReference type="NCBI Taxonomy" id="126156"/>
    <lineage>
        <taxon>Bacteria</taxon>
        <taxon>Bacillati</taxon>
        <taxon>Bacillota</taxon>
        <taxon>Bacilli</taxon>
        <taxon>Bacillales</taxon>
        <taxon>Bacillaceae</taxon>
        <taxon>Psychrobacillus</taxon>
    </lineage>
</organism>
<dbReference type="InterPro" id="IPR038765">
    <property type="entry name" value="Papain-like_cys_pep_sf"/>
</dbReference>
<evidence type="ECO:0008006" key="3">
    <source>
        <dbReference type="Google" id="ProtNLM"/>
    </source>
</evidence>
<dbReference type="STRING" id="126156.SAMN05421670_3709"/>
<dbReference type="Proteomes" id="UP000198734">
    <property type="component" value="Unassembled WGS sequence"/>
</dbReference>
<proteinExistence type="predicted"/>
<dbReference type="Gene3D" id="3.90.1720.10">
    <property type="entry name" value="endopeptidase domain like (from Nostoc punctiforme)"/>
    <property type="match status" value="1"/>
</dbReference>
<evidence type="ECO:0000313" key="2">
    <source>
        <dbReference type="Proteomes" id="UP000198734"/>
    </source>
</evidence>
<protein>
    <recommendedName>
        <fullName evidence="3">Permuted papain-like amidase enzyme, YaeF/YiiX, C92 family</fullName>
    </recommendedName>
</protein>
<keyword evidence="2" id="KW-1185">Reference proteome</keyword>
<name>A0A1I6AXD4_9BACI</name>
<dbReference type="OrthoDB" id="1645744at2"/>
<reference evidence="2" key="1">
    <citation type="submission" date="2016-10" db="EMBL/GenBank/DDBJ databases">
        <authorList>
            <person name="Varghese N."/>
            <person name="Submissions S."/>
        </authorList>
    </citation>
    <scope>NUCLEOTIDE SEQUENCE [LARGE SCALE GENOMIC DNA]</scope>
    <source>
        <strain evidence="2">DSM 11706</strain>
    </source>
</reference>
<accession>A0A1I6AXD4</accession>
<sequence length="198" mass="22702">MGKKVYIILSNTGTLFSKAIGMYTKKELNHASIAFDEELNEMYSFGRKSHHNPFNGGFIKENPIEGMLQRATCAIYECGVTDSEYLRMKSIITQMEQQQQLYKYNLIGLVYVAINIEKERENAFFCSQFVATIMKECPSSQFRVAPPLTQPYHFEQLSALSLTFKGDLQTYVSGKRKVEKPILVSVWRKYALSIASFM</sequence>
<dbReference type="AlphaFoldDB" id="A0A1I6AXD4"/>
<dbReference type="SUPFAM" id="SSF54001">
    <property type="entry name" value="Cysteine proteinases"/>
    <property type="match status" value="1"/>
</dbReference>
<dbReference type="EMBL" id="FOXU01000009">
    <property type="protein sequence ID" value="SFQ73326.1"/>
    <property type="molecule type" value="Genomic_DNA"/>
</dbReference>
<dbReference type="RefSeq" id="WP_093538334.1">
    <property type="nucleotide sequence ID" value="NZ_CP183885.1"/>
</dbReference>
<evidence type="ECO:0000313" key="1">
    <source>
        <dbReference type="EMBL" id="SFQ73326.1"/>
    </source>
</evidence>
<gene>
    <name evidence="1" type="ORF">SAMN05421670_3709</name>
</gene>